<feature type="non-terminal residue" evidence="1">
    <location>
        <position position="64"/>
    </location>
</feature>
<keyword evidence="2" id="KW-1185">Reference proteome</keyword>
<comment type="caution">
    <text evidence="1">The sequence shown here is derived from an EMBL/GenBank/DDBJ whole genome shotgun (WGS) entry which is preliminary data.</text>
</comment>
<accession>A0AAD8E920</accession>
<reference evidence="1" key="1">
    <citation type="journal article" date="2023" name="IScience">
        <title>Live-bearing cockroach genome reveals convergent evolutionary mechanisms linked to viviparity in insects and beyond.</title>
        <authorList>
            <person name="Fouks B."/>
            <person name="Harrison M.C."/>
            <person name="Mikhailova A.A."/>
            <person name="Marchal E."/>
            <person name="English S."/>
            <person name="Carruthers M."/>
            <person name="Jennings E.C."/>
            <person name="Chiamaka E.L."/>
            <person name="Frigard R.A."/>
            <person name="Pippel M."/>
            <person name="Attardo G.M."/>
            <person name="Benoit J.B."/>
            <person name="Bornberg-Bauer E."/>
            <person name="Tobe S.S."/>
        </authorList>
    </citation>
    <scope>NUCLEOTIDE SEQUENCE</scope>
    <source>
        <strain evidence="1">Stay&amp;Tobe</strain>
    </source>
</reference>
<sequence length="64" mass="7484">LPYTTYFIQTEEGPNRICKEAFLRILSCGRSKFEYAAKMIMEDDEEKLGTIIKISGIMRSHYVF</sequence>
<feature type="non-terminal residue" evidence="1">
    <location>
        <position position="1"/>
    </location>
</feature>
<dbReference type="EMBL" id="JASPKZ010007842">
    <property type="protein sequence ID" value="KAJ9581830.1"/>
    <property type="molecule type" value="Genomic_DNA"/>
</dbReference>
<dbReference type="Proteomes" id="UP001233999">
    <property type="component" value="Unassembled WGS sequence"/>
</dbReference>
<proteinExistence type="predicted"/>
<name>A0AAD8E920_DIPPU</name>
<gene>
    <name evidence="1" type="ORF">L9F63_003899</name>
</gene>
<reference evidence="1" key="2">
    <citation type="submission" date="2023-05" db="EMBL/GenBank/DDBJ databases">
        <authorList>
            <person name="Fouks B."/>
        </authorList>
    </citation>
    <scope>NUCLEOTIDE SEQUENCE</scope>
    <source>
        <strain evidence="1">Stay&amp;Tobe</strain>
        <tissue evidence="1">Testes</tissue>
    </source>
</reference>
<protein>
    <submittedName>
        <fullName evidence="1">Uncharacterized protein</fullName>
    </submittedName>
</protein>
<dbReference type="AlphaFoldDB" id="A0AAD8E920"/>
<evidence type="ECO:0000313" key="2">
    <source>
        <dbReference type="Proteomes" id="UP001233999"/>
    </source>
</evidence>
<evidence type="ECO:0000313" key="1">
    <source>
        <dbReference type="EMBL" id="KAJ9581830.1"/>
    </source>
</evidence>
<organism evidence="1 2">
    <name type="scientific">Diploptera punctata</name>
    <name type="common">Pacific beetle cockroach</name>
    <dbReference type="NCBI Taxonomy" id="6984"/>
    <lineage>
        <taxon>Eukaryota</taxon>
        <taxon>Metazoa</taxon>
        <taxon>Ecdysozoa</taxon>
        <taxon>Arthropoda</taxon>
        <taxon>Hexapoda</taxon>
        <taxon>Insecta</taxon>
        <taxon>Pterygota</taxon>
        <taxon>Neoptera</taxon>
        <taxon>Polyneoptera</taxon>
        <taxon>Dictyoptera</taxon>
        <taxon>Blattodea</taxon>
        <taxon>Blaberoidea</taxon>
        <taxon>Blaberidae</taxon>
        <taxon>Diplopterinae</taxon>
        <taxon>Diploptera</taxon>
    </lineage>
</organism>